<accession>A0ABP0NWB6</accession>
<keyword evidence="2" id="KW-1185">Reference proteome</keyword>
<evidence type="ECO:0000313" key="1">
    <source>
        <dbReference type="EMBL" id="CAK9067876.1"/>
    </source>
</evidence>
<sequence>NAENRSTSIWDSQHLSDSPLDSLLAEINRGKTPETRQYFHHLARIDSQIFLDTPRDRVYILLVHADLGAAVMDRAVEILNKFLLQSTTHPVVTPWQDLLLPETSPFLAKKLADLQAGPVAQ</sequence>
<organism evidence="1 2">
    <name type="scientific">Durusdinium trenchii</name>
    <dbReference type="NCBI Taxonomy" id="1381693"/>
    <lineage>
        <taxon>Eukaryota</taxon>
        <taxon>Sar</taxon>
        <taxon>Alveolata</taxon>
        <taxon>Dinophyceae</taxon>
        <taxon>Suessiales</taxon>
        <taxon>Symbiodiniaceae</taxon>
        <taxon>Durusdinium</taxon>
    </lineage>
</organism>
<protein>
    <submittedName>
        <fullName evidence="1">Uncharacterized protein</fullName>
    </submittedName>
</protein>
<dbReference type="Proteomes" id="UP001642484">
    <property type="component" value="Unassembled WGS sequence"/>
</dbReference>
<gene>
    <name evidence="1" type="ORF">CCMP2556_LOCUS33338</name>
</gene>
<feature type="non-terminal residue" evidence="1">
    <location>
        <position position="1"/>
    </location>
</feature>
<name>A0ABP0NWB6_9DINO</name>
<proteinExistence type="predicted"/>
<dbReference type="EMBL" id="CAXAMN010022263">
    <property type="protein sequence ID" value="CAK9067876.1"/>
    <property type="molecule type" value="Genomic_DNA"/>
</dbReference>
<reference evidence="1 2" key="1">
    <citation type="submission" date="2024-02" db="EMBL/GenBank/DDBJ databases">
        <authorList>
            <person name="Chen Y."/>
            <person name="Shah S."/>
            <person name="Dougan E. K."/>
            <person name="Thang M."/>
            <person name="Chan C."/>
        </authorList>
    </citation>
    <scope>NUCLEOTIDE SEQUENCE [LARGE SCALE GENOMIC DNA]</scope>
</reference>
<evidence type="ECO:0000313" key="2">
    <source>
        <dbReference type="Proteomes" id="UP001642484"/>
    </source>
</evidence>
<comment type="caution">
    <text evidence="1">The sequence shown here is derived from an EMBL/GenBank/DDBJ whole genome shotgun (WGS) entry which is preliminary data.</text>
</comment>